<keyword evidence="8 12" id="KW-0378">Hydrolase</keyword>
<evidence type="ECO:0000256" key="3">
    <source>
        <dbReference type="ARBA" id="ARBA00011738"/>
    </source>
</evidence>
<reference evidence="12" key="1">
    <citation type="submission" date="2019-08" db="EMBL/GenBank/DDBJ databases">
        <authorList>
            <person name="Kucharzyk K."/>
            <person name="Murdoch R.W."/>
            <person name="Higgins S."/>
            <person name="Loffler F."/>
        </authorList>
    </citation>
    <scope>NUCLEOTIDE SEQUENCE</scope>
</reference>
<dbReference type="InterPro" id="IPR016192">
    <property type="entry name" value="APOBEC/CMP_deaminase_Zn-bd"/>
</dbReference>
<dbReference type="PANTHER" id="PTHR11079">
    <property type="entry name" value="CYTOSINE DEAMINASE FAMILY MEMBER"/>
    <property type="match status" value="1"/>
</dbReference>
<evidence type="ECO:0000256" key="8">
    <source>
        <dbReference type="ARBA" id="ARBA00022801"/>
    </source>
</evidence>
<keyword evidence="7" id="KW-0479">Metal-binding</keyword>
<dbReference type="GO" id="GO:0008270">
    <property type="term" value="F:zinc ion binding"/>
    <property type="evidence" value="ECO:0007669"/>
    <property type="project" value="InterPro"/>
</dbReference>
<organism evidence="12">
    <name type="scientific">bioreactor metagenome</name>
    <dbReference type="NCBI Taxonomy" id="1076179"/>
    <lineage>
        <taxon>unclassified sequences</taxon>
        <taxon>metagenomes</taxon>
        <taxon>ecological metagenomes</taxon>
    </lineage>
</organism>
<evidence type="ECO:0000256" key="2">
    <source>
        <dbReference type="ARBA" id="ARBA00010669"/>
    </source>
</evidence>
<evidence type="ECO:0000256" key="4">
    <source>
        <dbReference type="ARBA" id="ARBA00012740"/>
    </source>
</evidence>
<sequence>MTDEQFMELAIEEAKAAPACEVPVGAVIVREGKVVARGHNLRESTKDATAHAEIVAIRAACEALSGWNLSGCTLYVTLEPCPMCAGAIRQSHISRIVFGAYDPKGGAAGSVCDIFAMPYPGRQTVKGGVLEEPCGELIRRFFAESVRESEKNPCNL</sequence>
<comment type="caution">
    <text evidence="12">The sequence shown here is derived from an EMBL/GenBank/DDBJ whole genome shotgun (WGS) entry which is preliminary data.</text>
</comment>
<gene>
    <name evidence="12" type="primary">tadA_38</name>
    <name evidence="12" type="ORF">SDC9_67094</name>
</gene>
<dbReference type="Pfam" id="PF00383">
    <property type="entry name" value="dCMP_cyt_deam_1"/>
    <property type="match status" value="1"/>
</dbReference>
<evidence type="ECO:0000256" key="6">
    <source>
        <dbReference type="ARBA" id="ARBA00022694"/>
    </source>
</evidence>
<evidence type="ECO:0000313" key="12">
    <source>
        <dbReference type="EMBL" id="MPM20658.1"/>
    </source>
</evidence>
<dbReference type="InterPro" id="IPR016193">
    <property type="entry name" value="Cytidine_deaminase-like"/>
</dbReference>
<dbReference type="EMBL" id="VSSQ01003431">
    <property type="protein sequence ID" value="MPM20658.1"/>
    <property type="molecule type" value="Genomic_DNA"/>
</dbReference>
<dbReference type="PANTHER" id="PTHR11079:SF202">
    <property type="entry name" value="TRNA-SPECIFIC ADENOSINE DEAMINASE"/>
    <property type="match status" value="1"/>
</dbReference>
<dbReference type="GO" id="GO:0052717">
    <property type="term" value="F:tRNA-specific adenosine-34 deaminase activity"/>
    <property type="evidence" value="ECO:0007669"/>
    <property type="project" value="UniProtKB-EC"/>
</dbReference>
<dbReference type="AlphaFoldDB" id="A0A644XXZ4"/>
<evidence type="ECO:0000259" key="11">
    <source>
        <dbReference type="PROSITE" id="PS51747"/>
    </source>
</evidence>
<dbReference type="Gene3D" id="3.40.140.10">
    <property type="entry name" value="Cytidine Deaminase, domain 2"/>
    <property type="match status" value="1"/>
</dbReference>
<evidence type="ECO:0000256" key="10">
    <source>
        <dbReference type="ARBA" id="ARBA00048045"/>
    </source>
</evidence>
<dbReference type="InterPro" id="IPR002125">
    <property type="entry name" value="CMP_dCMP_dom"/>
</dbReference>
<comment type="cofactor">
    <cofactor evidence="1">
        <name>Zn(2+)</name>
        <dbReference type="ChEBI" id="CHEBI:29105"/>
    </cofactor>
</comment>
<evidence type="ECO:0000256" key="1">
    <source>
        <dbReference type="ARBA" id="ARBA00001947"/>
    </source>
</evidence>
<evidence type="ECO:0000256" key="7">
    <source>
        <dbReference type="ARBA" id="ARBA00022723"/>
    </source>
</evidence>
<comment type="subunit">
    <text evidence="3">Homodimer.</text>
</comment>
<evidence type="ECO:0000256" key="9">
    <source>
        <dbReference type="ARBA" id="ARBA00022833"/>
    </source>
</evidence>
<dbReference type="GO" id="GO:0002100">
    <property type="term" value="P:tRNA wobble adenosine to inosine editing"/>
    <property type="evidence" value="ECO:0007669"/>
    <property type="project" value="InterPro"/>
</dbReference>
<dbReference type="CDD" id="cd01285">
    <property type="entry name" value="nucleoside_deaminase"/>
    <property type="match status" value="1"/>
</dbReference>
<accession>A0A644XXZ4</accession>
<keyword evidence="6" id="KW-0819">tRNA processing</keyword>
<dbReference type="PROSITE" id="PS51747">
    <property type="entry name" value="CYT_DCMP_DEAMINASES_2"/>
    <property type="match status" value="1"/>
</dbReference>
<feature type="domain" description="CMP/dCMP-type deaminase" evidence="11">
    <location>
        <begin position="1"/>
        <end position="111"/>
    </location>
</feature>
<name>A0A644XXZ4_9ZZZZ</name>
<evidence type="ECO:0000256" key="5">
    <source>
        <dbReference type="ARBA" id="ARBA00019216"/>
    </source>
</evidence>
<comment type="catalytic activity">
    <reaction evidence="10">
        <text>adenosine(34) in tRNA + H2O + H(+) = inosine(34) in tRNA + NH4(+)</text>
        <dbReference type="Rhea" id="RHEA:43168"/>
        <dbReference type="Rhea" id="RHEA-COMP:10373"/>
        <dbReference type="Rhea" id="RHEA-COMP:10374"/>
        <dbReference type="ChEBI" id="CHEBI:15377"/>
        <dbReference type="ChEBI" id="CHEBI:15378"/>
        <dbReference type="ChEBI" id="CHEBI:28938"/>
        <dbReference type="ChEBI" id="CHEBI:74411"/>
        <dbReference type="ChEBI" id="CHEBI:82852"/>
        <dbReference type="EC" id="3.5.4.33"/>
    </reaction>
</comment>
<dbReference type="InterPro" id="IPR028883">
    <property type="entry name" value="tRNA_aden_deaminase"/>
</dbReference>
<keyword evidence="9" id="KW-0862">Zinc</keyword>
<dbReference type="SUPFAM" id="SSF53927">
    <property type="entry name" value="Cytidine deaminase-like"/>
    <property type="match status" value="1"/>
</dbReference>
<dbReference type="HAMAP" id="MF_00972">
    <property type="entry name" value="tRNA_aden_deaminase"/>
    <property type="match status" value="1"/>
</dbReference>
<dbReference type="EC" id="3.5.4.33" evidence="4"/>
<dbReference type="PROSITE" id="PS00903">
    <property type="entry name" value="CYT_DCMP_DEAMINASES_1"/>
    <property type="match status" value="1"/>
</dbReference>
<proteinExistence type="inferred from homology"/>
<protein>
    <recommendedName>
        <fullName evidence="5">tRNA-specific adenosine deaminase 2</fullName>
        <ecNumber evidence="4">3.5.4.33</ecNumber>
    </recommendedName>
</protein>
<comment type="similarity">
    <text evidence="2">Belongs to the cytidine and deoxycytidylate deaminase family. ADAT2 subfamily.</text>
</comment>